<evidence type="ECO:0000256" key="6">
    <source>
        <dbReference type="ARBA" id="ARBA00023136"/>
    </source>
</evidence>
<dbReference type="Proteomes" id="UP000243197">
    <property type="component" value="Chromosome"/>
</dbReference>
<keyword evidence="3 8" id="KW-1134">Transmembrane beta strand</keyword>
<evidence type="ECO:0000256" key="2">
    <source>
        <dbReference type="ARBA" id="ARBA00022448"/>
    </source>
</evidence>
<gene>
    <name evidence="10" type="ORF">JBKA6_0149</name>
</gene>
<evidence type="ECO:0000256" key="5">
    <source>
        <dbReference type="ARBA" id="ARBA00022729"/>
    </source>
</evidence>
<dbReference type="GO" id="GO:0009279">
    <property type="term" value="C:cell outer membrane"/>
    <property type="evidence" value="ECO:0007669"/>
    <property type="project" value="UniProtKB-SubCell"/>
</dbReference>
<dbReference type="SUPFAM" id="SSF49464">
    <property type="entry name" value="Carboxypeptidase regulatory domain-like"/>
    <property type="match status" value="1"/>
</dbReference>
<evidence type="ECO:0000256" key="3">
    <source>
        <dbReference type="ARBA" id="ARBA00022452"/>
    </source>
</evidence>
<organism evidence="10 11">
    <name type="scientific">Ichthyobacterium seriolicida</name>
    <dbReference type="NCBI Taxonomy" id="242600"/>
    <lineage>
        <taxon>Bacteria</taxon>
        <taxon>Pseudomonadati</taxon>
        <taxon>Bacteroidota</taxon>
        <taxon>Flavobacteriia</taxon>
        <taxon>Flavobacteriales</taxon>
        <taxon>Ichthyobacteriaceae</taxon>
        <taxon>Ichthyobacterium</taxon>
    </lineage>
</organism>
<protein>
    <submittedName>
        <fullName evidence="10">TonB-dependent receptor</fullName>
    </submittedName>
</protein>
<dbReference type="PROSITE" id="PS52016">
    <property type="entry name" value="TONB_DEPENDENT_REC_3"/>
    <property type="match status" value="1"/>
</dbReference>
<keyword evidence="11" id="KW-1185">Reference proteome</keyword>
<evidence type="ECO:0000256" key="7">
    <source>
        <dbReference type="ARBA" id="ARBA00023237"/>
    </source>
</evidence>
<comment type="similarity">
    <text evidence="8">Belongs to the TonB-dependent receptor family.</text>
</comment>
<proteinExistence type="inferred from homology"/>
<keyword evidence="4 8" id="KW-0812">Transmembrane</keyword>
<dbReference type="KEGG" id="ise:JBKA6_0149"/>
<dbReference type="InterPro" id="IPR039426">
    <property type="entry name" value="TonB-dep_rcpt-like"/>
</dbReference>
<dbReference type="NCBIfam" id="TIGR04057">
    <property type="entry name" value="SusC_RagA_signa"/>
    <property type="match status" value="1"/>
</dbReference>
<dbReference type="InterPro" id="IPR023997">
    <property type="entry name" value="TonB-dep_OMP_SusC/RagA_CS"/>
</dbReference>
<feature type="domain" description="TonB-dependent receptor plug" evidence="9">
    <location>
        <begin position="117"/>
        <end position="224"/>
    </location>
</feature>
<dbReference type="InterPro" id="IPR037066">
    <property type="entry name" value="Plug_dom_sf"/>
</dbReference>
<dbReference type="Pfam" id="PF13715">
    <property type="entry name" value="CarbopepD_reg_2"/>
    <property type="match status" value="1"/>
</dbReference>
<dbReference type="OrthoDB" id="9768177at2"/>
<dbReference type="NCBIfam" id="TIGR04056">
    <property type="entry name" value="OMP_RagA_SusC"/>
    <property type="match status" value="1"/>
</dbReference>
<dbReference type="SUPFAM" id="SSF56935">
    <property type="entry name" value="Porins"/>
    <property type="match status" value="1"/>
</dbReference>
<keyword evidence="2 8" id="KW-0813">Transport</keyword>
<dbReference type="InterPro" id="IPR023996">
    <property type="entry name" value="TonB-dep_OMP_SusC/RagA"/>
</dbReference>
<dbReference type="InterPro" id="IPR012910">
    <property type="entry name" value="Plug_dom"/>
</dbReference>
<dbReference type="Pfam" id="PF07715">
    <property type="entry name" value="Plug"/>
    <property type="match status" value="1"/>
</dbReference>
<evidence type="ECO:0000256" key="8">
    <source>
        <dbReference type="PROSITE-ProRule" id="PRU01360"/>
    </source>
</evidence>
<dbReference type="Gene3D" id="2.40.170.20">
    <property type="entry name" value="TonB-dependent receptor, beta-barrel domain"/>
    <property type="match status" value="1"/>
</dbReference>
<dbReference type="Gene3D" id="2.170.130.10">
    <property type="entry name" value="TonB-dependent receptor, plug domain"/>
    <property type="match status" value="1"/>
</dbReference>
<dbReference type="InterPro" id="IPR036942">
    <property type="entry name" value="Beta-barrel_TonB_sf"/>
</dbReference>
<dbReference type="PANTHER" id="PTHR30069:SF29">
    <property type="entry name" value="HEMOGLOBIN AND HEMOGLOBIN-HAPTOGLOBIN-BINDING PROTEIN 1-RELATED"/>
    <property type="match status" value="1"/>
</dbReference>
<evidence type="ECO:0000256" key="1">
    <source>
        <dbReference type="ARBA" id="ARBA00004571"/>
    </source>
</evidence>
<keyword evidence="10" id="KW-0675">Receptor</keyword>
<evidence type="ECO:0000256" key="4">
    <source>
        <dbReference type="ARBA" id="ARBA00022692"/>
    </source>
</evidence>
<evidence type="ECO:0000313" key="11">
    <source>
        <dbReference type="Proteomes" id="UP000243197"/>
    </source>
</evidence>
<dbReference type="GO" id="GO:0044718">
    <property type="term" value="P:siderophore transmembrane transport"/>
    <property type="evidence" value="ECO:0007669"/>
    <property type="project" value="TreeGrafter"/>
</dbReference>
<evidence type="ECO:0000313" key="10">
    <source>
        <dbReference type="EMBL" id="BAV94162.1"/>
    </source>
</evidence>
<keyword evidence="7 8" id="KW-0998">Cell outer membrane</keyword>
<dbReference type="GO" id="GO:0015344">
    <property type="term" value="F:siderophore uptake transmembrane transporter activity"/>
    <property type="evidence" value="ECO:0007669"/>
    <property type="project" value="TreeGrafter"/>
</dbReference>
<comment type="subcellular location">
    <subcellularLocation>
        <location evidence="1 8">Cell outer membrane</location>
        <topology evidence="1 8">Multi-pass membrane protein</topology>
    </subcellularLocation>
</comment>
<reference evidence="10 11" key="1">
    <citation type="submission" date="2014-03" db="EMBL/GenBank/DDBJ databases">
        <title>complete genome sequence of Flavobacteriaceae bacterium JBKA-6.</title>
        <authorList>
            <person name="Takano T."/>
            <person name="Nakamura Y."/>
            <person name="Takuma S."/>
            <person name="Yasuike M."/>
            <person name="Matsuyama T."/>
            <person name="Sakai T."/>
            <person name="Fujiwara A."/>
            <person name="Kimoto K."/>
            <person name="Fukuda Y."/>
            <person name="Kondo H."/>
            <person name="Hirono I."/>
            <person name="Nakayasu C."/>
        </authorList>
    </citation>
    <scope>NUCLEOTIDE SEQUENCE [LARGE SCALE GENOMIC DNA]</scope>
    <source>
        <strain evidence="10 11">JBKA-6</strain>
    </source>
</reference>
<evidence type="ECO:0000259" key="9">
    <source>
        <dbReference type="Pfam" id="PF07715"/>
    </source>
</evidence>
<name>A0A1J1DWC4_9FLAO</name>
<keyword evidence="5" id="KW-0732">Signal</keyword>
<accession>A0A1J1DWC4</accession>
<sequence>MRNSSLLMFLTIILTLQISFAQLRISGTVNSKEENEIFPLTGASIVIKGTNKGVSSDLNGDFSIDAEKGDVLEFSFIGMKTVLFNVEKSDVITIDMIPDSDLLDEVVVMAYGSEKSKRELVGAVGTVGKEVIENQQVTSVAGALQGSVPGLTMITSGGQPGSNPTIRIRGIASINASADPLYVVDGVPLTGNINTISSDQIESMTVLKDAASSAVYGSRAANGVILITTKKGTYNSPPKVSINTVIGGATPAVKGFEFLSVKDYMELSWEGLRNSYLYTQDKTGSLIVNPKITPRQAAQKATDNLISELGYNPYGVNNPVGLNGKVLPNLKQPLWETDWEKAFYRGISLRKDVSLSVSGGNNDSKYFVSANYLDTDGPVKTSNFERFATKFNLSSRVKDWLNFTVLSSFSGSHSNVPLQSGGKVTNPMSWVNRISSIYPLYARNDKGKIIKDDNGNPQYDYSNRKGGVNAQRPESLTTGNVNPAGQFENDVNIIKRRQSTLNGIMDARLYEGLHFKQNVSFTNFTFMNHYYGHYKYGDSSIEGGIVSEYRDIYSTWNSISSLEYQKTFGLHNFDAKVINEFMYFTLNKIKAKGKKLLPEVKVLDGAVIPSNIGGSEGREGLMSYVAMAGYDYDKKYYLTSSFRMDGSSRFHKDTRWGNFYSIGASWIVSNEDFMEPLKEVLSFTKVNLSYGELGNNKILDSNDDIYFFPYVNTVFEASNGNNMGYLLSKLVNDKITWEKVLSFNVGLNLVFFDDRIELDVDYYRKVTKDLLLYKPLPPSIGWTTILVNEGGLLNYGFEGVIRSKNISTDDFKWNTSMNFSFDRNTITELTQKEVIKGTKKWMVGKSIYDFFIREYAGVDPKDGMAQWYKDEKDKTGKKTGKRVLTKKYSEADKYYQGSSLPDIIGGFNNYISYGDFDLDILLNFSFGGMVYDYSYSSLTDGMKKLGKQQSVDIKKRWTKPSDKTDFPLLLSNSINRAGDDSSRYLFKNDYIRLKAVTLGYNIPNSVLDKINLSKLKVYLQGDNLLTYQSHKGIDPEQSFNGLTDSRSRSLRTFSLGVKIEF</sequence>
<keyword evidence="6 8" id="KW-0472">Membrane</keyword>
<dbReference type="AlphaFoldDB" id="A0A1J1DWC4"/>
<dbReference type="InterPro" id="IPR008969">
    <property type="entry name" value="CarboxyPept-like_regulatory"/>
</dbReference>
<dbReference type="EMBL" id="AP014564">
    <property type="protein sequence ID" value="BAV94162.1"/>
    <property type="molecule type" value="Genomic_DNA"/>
</dbReference>
<dbReference type="RefSeq" id="WP_096684838.1">
    <property type="nucleotide sequence ID" value="NZ_AP014564.1"/>
</dbReference>
<dbReference type="PANTHER" id="PTHR30069">
    <property type="entry name" value="TONB-DEPENDENT OUTER MEMBRANE RECEPTOR"/>
    <property type="match status" value="1"/>
</dbReference>